<dbReference type="GO" id="GO:0008236">
    <property type="term" value="F:serine-type peptidase activity"/>
    <property type="evidence" value="ECO:0007669"/>
    <property type="project" value="UniProtKB-KW"/>
</dbReference>
<dbReference type="InterPro" id="IPR050278">
    <property type="entry name" value="Serine_Prot_S9B/DPPIV"/>
</dbReference>
<evidence type="ECO:0000259" key="4">
    <source>
        <dbReference type="Pfam" id="PF00326"/>
    </source>
</evidence>
<dbReference type="Pfam" id="PF00326">
    <property type="entry name" value="Peptidase_S9"/>
    <property type="match status" value="1"/>
</dbReference>
<evidence type="ECO:0000256" key="1">
    <source>
        <dbReference type="ARBA" id="ARBA00022438"/>
    </source>
</evidence>
<dbReference type="Gene3D" id="3.40.50.1820">
    <property type="entry name" value="alpha/beta hydrolase"/>
    <property type="match status" value="1"/>
</dbReference>
<accession>A0A4E0RKE2</accession>
<keyword evidence="1" id="KW-0031">Aminopeptidase</keyword>
<dbReference type="AlphaFoldDB" id="A0A4E0RKE2"/>
<dbReference type="GO" id="GO:0006508">
    <property type="term" value="P:proteolysis"/>
    <property type="evidence" value="ECO:0007669"/>
    <property type="project" value="InterPro"/>
</dbReference>
<evidence type="ECO:0000256" key="2">
    <source>
        <dbReference type="ARBA" id="ARBA00022825"/>
    </source>
</evidence>
<dbReference type="GO" id="GO:0004177">
    <property type="term" value="F:aminopeptidase activity"/>
    <property type="evidence" value="ECO:0007669"/>
    <property type="project" value="UniProtKB-KW"/>
</dbReference>
<sequence length="1028" mass="116293">MDIVACGVSVSNSRAGIQLSKQVAQPLVYGAKHRPIVLEIVKKRSLVRFEKVGNRADQYISKLQSFVHRISDFLSLSLTDSFVYANPNGTWFRLDLRRGVSVRTFADARRIARPMQLEVADLPMISGLWPNPMETAWLVQYNETRIDLQDSGFNYVVVLADNSRIYVNPLGEDEKPILAHCASWNQREYSLTVHTGDHLYITDDILQSPNRRGFKCSTCNLSSGWVYGYPGWIYRKYFKYGHFGGFRWASGSAANFLLVLATDQSKMERINIDVYEDSGTPLNGAQKSIIYQPFQTKLPSGPRVPKVSVILIDRHRSEIFNLSWDMLVQVIRPFVPLNSLGEKNSGFYLTRMQWFNETGFILRGVTEVQDCGFILYCSISAGPMRVTCEHIWYYCATQGWIDMCKRTDELDLVPTELNSVLTVLPFARGSSITYQLADLLIIPGQKSRIRWLTENLFHVQELLYADNQTVLFAGSTQAGSLHLFQYNRNRFSLLCLTCKEMNDSLFEGSLSHLYAQVFSVAPLEMNRNTMRRTPLNESARTLSQVRVSSNGLYFTAQWYTGYEPFGASAIKEAPTRQLINHLTKAVVNASEYETTEFVQAFRMDPDAGLALWYIEPGESTNGSAAQVYLIWHSHMLMVHRWNSHDDDQDHDHYPFTVRSSLAHLIRAPRSLDTPNTKSAKQHQAPTSTYRMKVKEKFLNATQSPLYLLHPSPPFGDRPVANVVLRLISFSTTKKAEHSITSKSGSGAASTTVSQSQMDWDSVGSGALVRFWFPPYLNERHLKSYPLVINVKPVLEQGFSTSDPLLDKLVLFLSGSLDVIVLQVLSWVGEANANSRSDGIAGELANYHSLLRALSENYHYIERNRTALIGSPGLPSHLAGLLLSSEKAVLNPSCGLLLAPVSQWGMHEFVEAVRIFGPQDEQNYYQYDLTKLAARYRNKELLIVHGSTDTNVPFAQTLKFLSALIEENVDVNLYPLYDKSELSTSDIRMKHALLAKLSSFLYDCLRRTPDQRNHFSTKRPSQDTKELVV</sequence>
<keyword evidence="1" id="KW-0645">Protease</keyword>
<keyword evidence="3" id="KW-0325">Glycoprotein</keyword>
<dbReference type="SUPFAM" id="SSF53474">
    <property type="entry name" value="alpha/beta-Hydrolases"/>
    <property type="match status" value="1"/>
</dbReference>
<dbReference type="PANTHER" id="PTHR11731:SF200">
    <property type="entry name" value="DIPEPTIDYL PEPTIDASE 10, ISOFORM B"/>
    <property type="match status" value="1"/>
</dbReference>
<dbReference type="InterPro" id="IPR001375">
    <property type="entry name" value="Peptidase_S9_cat"/>
</dbReference>
<dbReference type="EMBL" id="JXXN02000062">
    <property type="protein sequence ID" value="THD28826.1"/>
    <property type="molecule type" value="Genomic_DNA"/>
</dbReference>
<comment type="caution">
    <text evidence="5">The sequence shown here is derived from an EMBL/GenBank/DDBJ whole genome shotgun (WGS) entry which is preliminary data.</text>
</comment>
<dbReference type="Proteomes" id="UP000230066">
    <property type="component" value="Unassembled WGS sequence"/>
</dbReference>
<organism evidence="5 6">
    <name type="scientific">Fasciola hepatica</name>
    <name type="common">Liver fluke</name>
    <dbReference type="NCBI Taxonomy" id="6192"/>
    <lineage>
        <taxon>Eukaryota</taxon>
        <taxon>Metazoa</taxon>
        <taxon>Spiralia</taxon>
        <taxon>Lophotrochozoa</taxon>
        <taxon>Platyhelminthes</taxon>
        <taxon>Trematoda</taxon>
        <taxon>Digenea</taxon>
        <taxon>Plagiorchiida</taxon>
        <taxon>Echinostomata</taxon>
        <taxon>Echinostomatoidea</taxon>
        <taxon>Fasciolidae</taxon>
        <taxon>Fasciola</taxon>
    </lineage>
</organism>
<dbReference type="GO" id="GO:0005886">
    <property type="term" value="C:plasma membrane"/>
    <property type="evidence" value="ECO:0007669"/>
    <property type="project" value="TreeGrafter"/>
</dbReference>
<dbReference type="PANTHER" id="PTHR11731">
    <property type="entry name" value="PROTEASE FAMILY S9B,C DIPEPTIDYL-PEPTIDASE IV-RELATED"/>
    <property type="match status" value="1"/>
</dbReference>
<proteinExistence type="predicted"/>
<dbReference type="GO" id="GO:0008239">
    <property type="term" value="F:dipeptidyl-peptidase activity"/>
    <property type="evidence" value="ECO:0007669"/>
    <property type="project" value="TreeGrafter"/>
</dbReference>
<protein>
    <submittedName>
        <fullName evidence="5">Dipeptidyl peptidase 4</fullName>
    </submittedName>
</protein>
<dbReference type="InterPro" id="IPR029058">
    <property type="entry name" value="AB_hydrolase_fold"/>
</dbReference>
<keyword evidence="2" id="KW-0720">Serine protease</keyword>
<reference evidence="5" key="1">
    <citation type="submission" date="2019-03" db="EMBL/GenBank/DDBJ databases">
        <title>Improved annotation for the trematode Fasciola hepatica.</title>
        <authorList>
            <person name="Choi Y.-J."/>
            <person name="Martin J."/>
            <person name="Mitreva M."/>
        </authorList>
    </citation>
    <scope>NUCLEOTIDE SEQUENCE [LARGE SCALE GENOMIC DNA]</scope>
</reference>
<keyword evidence="6" id="KW-1185">Reference proteome</keyword>
<dbReference type="Gene3D" id="2.140.10.30">
    <property type="entry name" value="Dipeptidylpeptidase IV, N-terminal domain"/>
    <property type="match status" value="1"/>
</dbReference>
<name>A0A4E0RKE2_FASHE</name>
<keyword evidence="1" id="KW-0378">Hydrolase</keyword>
<evidence type="ECO:0000256" key="3">
    <source>
        <dbReference type="ARBA" id="ARBA00023180"/>
    </source>
</evidence>
<evidence type="ECO:0000313" key="6">
    <source>
        <dbReference type="Proteomes" id="UP000230066"/>
    </source>
</evidence>
<evidence type="ECO:0000313" key="5">
    <source>
        <dbReference type="EMBL" id="THD28826.1"/>
    </source>
</evidence>
<gene>
    <name evidence="5" type="ORF">D915_000345</name>
</gene>
<feature type="domain" description="Peptidase S9 prolyl oligopeptidase catalytic" evidence="4">
    <location>
        <begin position="916"/>
        <end position="1003"/>
    </location>
</feature>